<evidence type="ECO:0000313" key="3">
    <source>
        <dbReference type="Proteomes" id="UP000093482"/>
    </source>
</evidence>
<dbReference type="RefSeq" id="WP_066466431.1">
    <property type="nucleotide sequence ID" value="NZ_MATO01000076.1"/>
</dbReference>
<proteinExistence type="predicted"/>
<evidence type="ECO:0000259" key="1">
    <source>
        <dbReference type="Pfam" id="PF06114"/>
    </source>
</evidence>
<dbReference type="EMBL" id="MATO01000076">
    <property type="protein sequence ID" value="OCS84564.1"/>
    <property type="molecule type" value="Genomic_DNA"/>
</dbReference>
<dbReference type="InterPro" id="IPR010359">
    <property type="entry name" value="IrrE_HExxH"/>
</dbReference>
<dbReference type="Gene3D" id="1.10.10.2910">
    <property type="match status" value="1"/>
</dbReference>
<comment type="caution">
    <text evidence="2">The sequence shown here is derived from an EMBL/GenBank/DDBJ whole genome shotgun (WGS) entry which is preliminary data.</text>
</comment>
<keyword evidence="3" id="KW-1185">Reference proteome</keyword>
<dbReference type="Proteomes" id="UP000093482">
    <property type="component" value="Unassembled WGS sequence"/>
</dbReference>
<name>A0A1C0YBP2_9BACL</name>
<protein>
    <recommendedName>
        <fullName evidence="1">IrrE N-terminal-like domain-containing protein</fullName>
    </recommendedName>
</protein>
<organism evidence="2 3">
    <name type="scientific">Caryophanon latum</name>
    <dbReference type="NCBI Taxonomy" id="33977"/>
    <lineage>
        <taxon>Bacteria</taxon>
        <taxon>Bacillati</taxon>
        <taxon>Bacillota</taxon>
        <taxon>Bacilli</taxon>
        <taxon>Bacillales</taxon>
        <taxon>Caryophanaceae</taxon>
        <taxon>Caryophanon</taxon>
    </lineage>
</organism>
<dbReference type="OrthoDB" id="2030399at2"/>
<accession>A0A1C0YBP2</accession>
<dbReference type="Pfam" id="PF06114">
    <property type="entry name" value="Peptidase_M78"/>
    <property type="match status" value="1"/>
</dbReference>
<evidence type="ECO:0000313" key="2">
    <source>
        <dbReference type="EMBL" id="OCS84564.1"/>
    </source>
</evidence>
<dbReference type="AlphaFoldDB" id="A0A1C0YBP2"/>
<reference evidence="2 3" key="1">
    <citation type="submission" date="2016-07" db="EMBL/GenBank/DDBJ databases">
        <title>Caryophanon latum genome sequencing.</title>
        <authorList>
            <person name="Verma A."/>
            <person name="Pal Y."/>
            <person name="Krishnamurthi S."/>
        </authorList>
    </citation>
    <scope>NUCLEOTIDE SEQUENCE [LARGE SCALE GENOMIC DNA]</scope>
    <source>
        <strain evidence="2 3">DSM 14151</strain>
    </source>
</reference>
<feature type="domain" description="IrrE N-terminal-like" evidence="1">
    <location>
        <begin position="77"/>
        <end position="174"/>
    </location>
</feature>
<gene>
    <name evidence="2" type="ORF">A6K76_15490</name>
</gene>
<sequence length="259" mass="29642">MTKLTAKLAIDLLQMNRSIHEDVQKDIDFYLQYKHPSGHDRINGGFHFIQKNTLFLQASSNDLSLGGFLIDYGHVTCCYINSAQPRINQNFILFHEIYHLLKGIPAGQAHLVAIEQAGLSLEERKADYFASLLLMPEYEMRNFFAAIQSDALQIQIYKAMNQFKAPYKSILIRMLELGIALTVDTFTELFDENNNLSERFSKAGLDKGIVEPSYVLNIPQLETIIANNNLNEFMPTSTNEKNKQLFAKIVRYFQVKGEH</sequence>